<dbReference type="PATRIC" id="fig|285473.5.peg.2954"/>
<protein>
    <recommendedName>
        <fullName evidence="3">DUF2797 domain-containing protein</fullName>
    </recommendedName>
</protein>
<evidence type="ECO:0000313" key="2">
    <source>
        <dbReference type="Proteomes" id="UP000095349"/>
    </source>
</evidence>
<evidence type="ECO:0000313" key="1">
    <source>
        <dbReference type="EMBL" id="AOT59967.1"/>
    </source>
</evidence>
<dbReference type="Proteomes" id="UP000095349">
    <property type="component" value="Chromosome"/>
</dbReference>
<dbReference type="AlphaFoldDB" id="A0A1D8G3E1"/>
<name>A0A1D8G3E1_9ACTN</name>
<keyword evidence="2" id="KW-1185">Reference proteome</keyword>
<sequence>MSGGAWRCRGVRWSGGRPVWLWEGGRTSPLSPGRELAFRVVGERLCPGARGNPCADRAVVPARGTGGRCPQCARLDRAHSVAADTALDDPRVFRVYLAWFGGALAKVGITAEERGDARLLEQGAVAYAWLGRGPLMAARRTEEVLGAALGVPDRIPYAAKRLARVELPGAAGRAAEVERLYRAARAVPGWGDTLEALPFGGVLDHVPVFGLDRVSRVDGVVGGGAGGGGGGVSGAVGGGGGLAAGGELAGTLLAVAGPDLHLELADGRQVVLDGRLAAGWELARGEGRTTLPVEVVQRGLF</sequence>
<reference evidence="1 2" key="1">
    <citation type="submission" date="2016-09" db="EMBL/GenBank/DDBJ databases">
        <title>Streptomyces rubrolavendulae MJM4426 Genome sequencing and assembly.</title>
        <authorList>
            <person name="Kim J.-G."/>
        </authorList>
    </citation>
    <scope>NUCLEOTIDE SEQUENCE [LARGE SCALE GENOMIC DNA]</scope>
    <source>
        <strain evidence="1 2">MJM4426</strain>
    </source>
</reference>
<organism evidence="1 2">
    <name type="scientific">Streptomyces rubrolavendulae</name>
    <dbReference type="NCBI Taxonomy" id="285473"/>
    <lineage>
        <taxon>Bacteria</taxon>
        <taxon>Bacillati</taxon>
        <taxon>Actinomycetota</taxon>
        <taxon>Actinomycetes</taxon>
        <taxon>Kitasatosporales</taxon>
        <taxon>Streptomycetaceae</taxon>
        <taxon>Streptomyces</taxon>
    </lineage>
</organism>
<dbReference type="KEGG" id="srn:A4G23_02828"/>
<gene>
    <name evidence="1" type="ORF">A4G23_02828</name>
</gene>
<dbReference type="EMBL" id="CP017316">
    <property type="protein sequence ID" value="AOT59967.1"/>
    <property type="molecule type" value="Genomic_DNA"/>
</dbReference>
<dbReference type="InterPro" id="IPR021246">
    <property type="entry name" value="DUF2797"/>
</dbReference>
<accession>A0A1D8G3E1</accession>
<dbReference type="Pfam" id="PF10977">
    <property type="entry name" value="DUF2797"/>
    <property type="match status" value="1"/>
</dbReference>
<proteinExistence type="predicted"/>
<dbReference type="RefSeq" id="WP_069977237.1">
    <property type="nucleotide sequence ID" value="NZ_CP017316.1"/>
</dbReference>
<evidence type="ECO:0008006" key="3">
    <source>
        <dbReference type="Google" id="ProtNLM"/>
    </source>
</evidence>
<dbReference type="STRING" id="285473.A4G23_02828"/>